<comment type="subcellular location">
    <subcellularLocation>
        <location evidence="1">Cytoplasm</location>
    </subcellularLocation>
</comment>
<evidence type="ECO:0000256" key="6">
    <source>
        <dbReference type="ARBA" id="ARBA00022598"/>
    </source>
</evidence>
<comment type="similarity">
    <text evidence="3">Belongs to the class-II aminoacyl-tRNA synthetase family. Type-1 seryl-tRNA synthetase subfamily.</text>
</comment>
<dbReference type="Gene3D" id="3.30.930.10">
    <property type="entry name" value="Bira Bifunctional Protein, Domain 2"/>
    <property type="match status" value="1"/>
</dbReference>
<name>A0A3B0TS94_9ZZZZ</name>
<evidence type="ECO:0000256" key="13">
    <source>
        <dbReference type="ARBA" id="ARBA00039158"/>
    </source>
</evidence>
<dbReference type="EC" id="6.1.1.11" evidence="4"/>
<dbReference type="InterPro" id="IPR033729">
    <property type="entry name" value="SerRS_core"/>
</dbReference>
<keyword evidence="10 18" id="KW-0030">Aminoacyl-tRNA synthetase</keyword>
<evidence type="ECO:0000256" key="16">
    <source>
        <dbReference type="SAM" id="MobiDB-lite"/>
    </source>
</evidence>
<feature type="domain" description="Aminoacyl-transfer RNA synthetases class-II family profile" evidence="17">
    <location>
        <begin position="174"/>
        <end position="409"/>
    </location>
</feature>
<comment type="catalytic activity">
    <reaction evidence="15">
        <text>tRNA(Ser) + L-serine + ATP = L-seryl-tRNA(Ser) + AMP + diphosphate + H(+)</text>
        <dbReference type="Rhea" id="RHEA:12292"/>
        <dbReference type="Rhea" id="RHEA-COMP:9669"/>
        <dbReference type="Rhea" id="RHEA-COMP:9703"/>
        <dbReference type="ChEBI" id="CHEBI:15378"/>
        <dbReference type="ChEBI" id="CHEBI:30616"/>
        <dbReference type="ChEBI" id="CHEBI:33019"/>
        <dbReference type="ChEBI" id="CHEBI:33384"/>
        <dbReference type="ChEBI" id="CHEBI:78442"/>
        <dbReference type="ChEBI" id="CHEBI:78533"/>
        <dbReference type="ChEBI" id="CHEBI:456215"/>
        <dbReference type="EC" id="6.1.1.11"/>
    </reaction>
</comment>
<evidence type="ECO:0000256" key="10">
    <source>
        <dbReference type="ARBA" id="ARBA00023146"/>
    </source>
</evidence>
<dbReference type="PANTHER" id="PTHR43697:SF1">
    <property type="entry name" value="SERINE--TRNA LIGASE"/>
    <property type="match status" value="1"/>
</dbReference>
<dbReference type="InterPro" id="IPR042103">
    <property type="entry name" value="SerRS_1_N_sf"/>
</dbReference>
<dbReference type="Pfam" id="PF00587">
    <property type="entry name" value="tRNA-synt_2b"/>
    <property type="match status" value="1"/>
</dbReference>
<protein>
    <recommendedName>
        <fullName evidence="13">Serine--tRNA ligase</fullName>
        <ecNumber evidence="4">6.1.1.11</ecNumber>
    </recommendedName>
    <alternativeName>
        <fullName evidence="11">Seryl-tRNA synthetase</fullName>
    </alternativeName>
    <alternativeName>
        <fullName evidence="12">Seryl-tRNA(Ser/Sec) synthetase</fullName>
    </alternativeName>
</protein>
<keyword evidence="7" id="KW-0547">Nucleotide-binding</keyword>
<dbReference type="AlphaFoldDB" id="A0A3B0TS94"/>
<evidence type="ECO:0000256" key="8">
    <source>
        <dbReference type="ARBA" id="ARBA00022840"/>
    </source>
</evidence>
<evidence type="ECO:0000256" key="5">
    <source>
        <dbReference type="ARBA" id="ARBA00022490"/>
    </source>
</evidence>
<evidence type="ECO:0000256" key="2">
    <source>
        <dbReference type="ARBA" id="ARBA00005045"/>
    </source>
</evidence>
<dbReference type="CDD" id="cd00770">
    <property type="entry name" value="SerRS_core"/>
    <property type="match status" value="1"/>
</dbReference>
<keyword evidence="5" id="KW-0963">Cytoplasm</keyword>
<comment type="catalytic activity">
    <reaction evidence="14">
        <text>tRNA(Sec) + L-serine + ATP = L-seryl-tRNA(Sec) + AMP + diphosphate + H(+)</text>
        <dbReference type="Rhea" id="RHEA:42580"/>
        <dbReference type="Rhea" id="RHEA-COMP:9742"/>
        <dbReference type="Rhea" id="RHEA-COMP:10128"/>
        <dbReference type="ChEBI" id="CHEBI:15378"/>
        <dbReference type="ChEBI" id="CHEBI:30616"/>
        <dbReference type="ChEBI" id="CHEBI:33019"/>
        <dbReference type="ChEBI" id="CHEBI:33384"/>
        <dbReference type="ChEBI" id="CHEBI:78442"/>
        <dbReference type="ChEBI" id="CHEBI:78533"/>
        <dbReference type="ChEBI" id="CHEBI:456215"/>
        <dbReference type="EC" id="6.1.1.11"/>
    </reaction>
</comment>
<dbReference type="NCBIfam" id="TIGR00414">
    <property type="entry name" value="serS"/>
    <property type="match status" value="1"/>
</dbReference>
<evidence type="ECO:0000256" key="14">
    <source>
        <dbReference type="ARBA" id="ARBA00047929"/>
    </source>
</evidence>
<organism evidence="18">
    <name type="scientific">hydrothermal vent metagenome</name>
    <dbReference type="NCBI Taxonomy" id="652676"/>
    <lineage>
        <taxon>unclassified sequences</taxon>
        <taxon>metagenomes</taxon>
        <taxon>ecological metagenomes</taxon>
    </lineage>
</organism>
<accession>A0A3B0TS94</accession>
<dbReference type="PRINTS" id="PR00981">
    <property type="entry name" value="TRNASYNTHSER"/>
</dbReference>
<dbReference type="EMBL" id="UOEQ01000062">
    <property type="protein sequence ID" value="VAW15109.1"/>
    <property type="molecule type" value="Genomic_DNA"/>
</dbReference>
<dbReference type="InterPro" id="IPR002317">
    <property type="entry name" value="Ser-tRNA-ligase_type_1"/>
</dbReference>
<evidence type="ECO:0000256" key="3">
    <source>
        <dbReference type="ARBA" id="ARBA00010728"/>
    </source>
</evidence>
<keyword evidence="6 18" id="KW-0436">Ligase</keyword>
<dbReference type="GO" id="GO:0004828">
    <property type="term" value="F:serine-tRNA ligase activity"/>
    <property type="evidence" value="ECO:0007669"/>
    <property type="project" value="UniProtKB-EC"/>
</dbReference>
<evidence type="ECO:0000256" key="9">
    <source>
        <dbReference type="ARBA" id="ARBA00022917"/>
    </source>
</evidence>
<dbReference type="GO" id="GO:0005737">
    <property type="term" value="C:cytoplasm"/>
    <property type="evidence" value="ECO:0007669"/>
    <property type="project" value="UniProtKB-SubCell"/>
</dbReference>
<keyword evidence="8" id="KW-0067">ATP-binding</keyword>
<dbReference type="SUPFAM" id="SSF46589">
    <property type="entry name" value="tRNA-binding arm"/>
    <property type="match status" value="1"/>
</dbReference>
<dbReference type="HAMAP" id="MF_00176">
    <property type="entry name" value="Ser_tRNA_synth_type1"/>
    <property type="match status" value="1"/>
</dbReference>
<dbReference type="GO" id="GO:0005524">
    <property type="term" value="F:ATP binding"/>
    <property type="evidence" value="ECO:0007669"/>
    <property type="project" value="UniProtKB-KW"/>
</dbReference>
<dbReference type="Gene3D" id="1.10.287.40">
    <property type="entry name" value="Serine-tRNA synthetase, tRNA binding domain"/>
    <property type="match status" value="1"/>
</dbReference>
<evidence type="ECO:0000259" key="17">
    <source>
        <dbReference type="PROSITE" id="PS50862"/>
    </source>
</evidence>
<reference evidence="18" key="1">
    <citation type="submission" date="2018-06" db="EMBL/GenBank/DDBJ databases">
        <authorList>
            <person name="Zhirakovskaya E."/>
        </authorList>
    </citation>
    <scope>NUCLEOTIDE SEQUENCE</scope>
</reference>
<sequence length="427" mass="47973">MFDIKWIRTNSDEFDISMVKRGLGPQAQKLIALDDDRRKTIAALNDLQEKRNSSSRQIGHAKASGDEEKAQKLLAEVSNLRAKVQEGEEQQRIQTQALNDAMLQLPNLLASDVPEGKDENDNVEFHKFLAPTQFDFTPKEHYELGEALGQMDFETAARISGSRFVVLKGQLALLERALANFMLNVHTIHHGFTEISAPVLVRPEALVGTGQLPKFSEDAFETTDGRWLIPTSEVTLTNLVREQILSEGELPLRVTSLSQCFRSEAGSAGRDTRGMLRQHQFSKVEMVVITTPENSENEHKNMLKCSQQVLERLKLPYRTVRLCTGDMGATMRRTYDIEVWMPGQKTYREVASISSAGDWQARRMNARYRTKDGKVEYVHTLNGSGVAVGRIMIAVMENYQNADGSISIPEPLQRYMGGLETIGSKDE</sequence>
<evidence type="ECO:0000256" key="7">
    <source>
        <dbReference type="ARBA" id="ARBA00022741"/>
    </source>
</evidence>
<proteinExistence type="inferred from homology"/>
<dbReference type="GO" id="GO:0006434">
    <property type="term" value="P:seryl-tRNA aminoacylation"/>
    <property type="evidence" value="ECO:0007669"/>
    <property type="project" value="InterPro"/>
</dbReference>
<keyword evidence="9" id="KW-0648">Protein biosynthesis</keyword>
<dbReference type="Pfam" id="PF02403">
    <property type="entry name" value="Seryl_tRNA_N"/>
    <property type="match status" value="1"/>
</dbReference>
<dbReference type="PROSITE" id="PS50862">
    <property type="entry name" value="AA_TRNA_LIGASE_II"/>
    <property type="match status" value="1"/>
</dbReference>
<comment type="pathway">
    <text evidence="2">Aminoacyl-tRNA biosynthesis; selenocysteinyl-tRNA(Sec) biosynthesis; L-seryl-tRNA(Sec) from L-serine and tRNA(Sec): step 1/1.</text>
</comment>
<dbReference type="SUPFAM" id="SSF55681">
    <property type="entry name" value="Class II aaRS and biotin synthetases"/>
    <property type="match status" value="1"/>
</dbReference>
<evidence type="ECO:0000256" key="4">
    <source>
        <dbReference type="ARBA" id="ARBA00012840"/>
    </source>
</evidence>
<dbReference type="InterPro" id="IPR006195">
    <property type="entry name" value="aa-tRNA-synth_II"/>
</dbReference>
<dbReference type="PIRSF" id="PIRSF001529">
    <property type="entry name" value="Ser-tRNA-synth_IIa"/>
    <property type="match status" value="1"/>
</dbReference>
<evidence type="ECO:0000256" key="15">
    <source>
        <dbReference type="ARBA" id="ARBA00048823"/>
    </source>
</evidence>
<feature type="region of interest" description="Disordered" evidence="16">
    <location>
        <begin position="48"/>
        <end position="69"/>
    </location>
</feature>
<evidence type="ECO:0000256" key="1">
    <source>
        <dbReference type="ARBA" id="ARBA00004496"/>
    </source>
</evidence>
<evidence type="ECO:0000256" key="12">
    <source>
        <dbReference type="ARBA" id="ARBA00033352"/>
    </source>
</evidence>
<gene>
    <name evidence="18" type="ORF">MNBD_ALPHA11-717</name>
</gene>
<evidence type="ECO:0000313" key="18">
    <source>
        <dbReference type="EMBL" id="VAW15109.1"/>
    </source>
</evidence>
<dbReference type="InterPro" id="IPR002314">
    <property type="entry name" value="aa-tRNA-synt_IIb"/>
</dbReference>
<dbReference type="InterPro" id="IPR010978">
    <property type="entry name" value="tRNA-bd_arm"/>
</dbReference>
<dbReference type="InterPro" id="IPR015866">
    <property type="entry name" value="Ser-tRNA-synth_1_N"/>
</dbReference>
<evidence type="ECO:0000256" key="11">
    <source>
        <dbReference type="ARBA" id="ARBA00031113"/>
    </source>
</evidence>
<dbReference type="InterPro" id="IPR045864">
    <property type="entry name" value="aa-tRNA-synth_II/BPL/LPL"/>
</dbReference>
<dbReference type="PANTHER" id="PTHR43697">
    <property type="entry name" value="SERYL-TRNA SYNTHETASE"/>
    <property type="match status" value="1"/>
</dbReference>